<dbReference type="GO" id="GO:0005829">
    <property type="term" value="C:cytosol"/>
    <property type="evidence" value="ECO:0007669"/>
    <property type="project" value="TreeGrafter"/>
</dbReference>
<dbReference type="InterPro" id="IPR011990">
    <property type="entry name" value="TPR-like_helical_dom_sf"/>
</dbReference>
<evidence type="ECO:0000313" key="6">
    <source>
        <dbReference type="Proteomes" id="UP000886611"/>
    </source>
</evidence>
<proteinExistence type="inferred from homology"/>
<protein>
    <submittedName>
        <fullName evidence="5">IFIT5 protein</fullName>
    </submittedName>
</protein>
<dbReference type="SUPFAM" id="SSF48452">
    <property type="entry name" value="TPR-like"/>
    <property type="match status" value="3"/>
</dbReference>
<organism evidence="5 6">
    <name type="scientific">Polypterus senegalus</name>
    <name type="common">Senegal bichir</name>
    <dbReference type="NCBI Taxonomy" id="55291"/>
    <lineage>
        <taxon>Eukaryota</taxon>
        <taxon>Metazoa</taxon>
        <taxon>Chordata</taxon>
        <taxon>Craniata</taxon>
        <taxon>Vertebrata</taxon>
        <taxon>Euteleostomi</taxon>
        <taxon>Actinopterygii</taxon>
        <taxon>Polypteriformes</taxon>
        <taxon>Polypteridae</taxon>
        <taxon>Polypterus</taxon>
    </lineage>
</organism>
<evidence type="ECO:0000313" key="5">
    <source>
        <dbReference type="EMBL" id="KAG2462293.1"/>
    </source>
</evidence>
<dbReference type="GO" id="GO:0051607">
    <property type="term" value="P:defense response to virus"/>
    <property type="evidence" value="ECO:0007669"/>
    <property type="project" value="TreeGrafter"/>
</dbReference>
<dbReference type="FunFam" id="1.25.40.10:FF:000032">
    <property type="entry name" value="Interferon-induced protein with tetratricopeptide repeats 5"/>
    <property type="match status" value="1"/>
</dbReference>
<dbReference type="AlphaFoldDB" id="A0A8X7X6T7"/>
<sequence>MQLECHFTWGLEDNITDFQNLQENLQAYIELKAEKWRGIERSYNLLAYINYLQGDNDNAINIFKQAEDHVKLVYEDDFEKTVLVTYSNFAWIYYHLRELSKAQSFLSQIENICKNIPSASRYSAPISVVHGERGWCYLKFPMRHLDKAKACFEEALEQEPDNKDWNNGYAIALYRLEKNCTITPEDSQALKQLRHALELSPEDAFVMVLLGLKRISFKQQVEGMELTKQALKLAPDDLYVIKYAAMAFRKVGLVDQSLKLLSEALEKAPTSVFLLHQLGLGYKDKAVMLQTESDPARIAERDNVIQKGIFNLERATMLRPSFIFAQMDLAFMYALSNKIDRADEIYQKVFEMKNMSLENITTAHLFYGNFLYYTKRCKDLAIAQYKKALTASRTEEEKNKILNKLQDIAEKQLSRGREDGQSYALLGLVHQHRNENASAVKYFKKALLLDPGNEEYLNALFTLQMLLDSDSNDGGL</sequence>
<keyword evidence="6" id="KW-1185">Reference proteome</keyword>
<dbReference type="InterPro" id="IPR019734">
    <property type="entry name" value="TPR_rpt"/>
</dbReference>
<dbReference type="PANTHER" id="PTHR10271">
    <property type="entry name" value="INTERFERON-INDUCED PROTEIN WITH TETRATRICOPEPTIDE REPEATS"/>
    <property type="match status" value="1"/>
</dbReference>
<accession>A0A8X7X6T7</accession>
<name>A0A8X7X6T7_POLSE</name>
<keyword evidence="1" id="KW-0677">Repeat</keyword>
<evidence type="ECO:0000256" key="3">
    <source>
        <dbReference type="ARBA" id="ARBA00038336"/>
    </source>
</evidence>
<dbReference type="SMART" id="SM00028">
    <property type="entry name" value="TPR"/>
    <property type="match status" value="7"/>
</dbReference>
<dbReference type="Pfam" id="PF13181">
    <property type="entry name" value="TPR_8"/>
    <property type="match status" value="2"/>
</dbReference>
<dbReference type="Proteomes" id="UP000886611">
    <property type="component" value="Unassembled WGS sequence"/>
</dbReference>
<dbReference type="Gene3D" id="1.25.40.10">
    <property type="entry name" value="Tetratricopeptide repeat domain"/>
    <property type="match status" value="3"/>
</dbReference>
<feature type="repeat" description="TPR" evidence="4">
    <location>
        <begin position="420"/>
        <end position="453"/>
    </location>
</feature>
<dbReference type="Pfam" id="PF13432">
    <property type="entry name" value="TPR_16"/>
    <property type="match status" value="1"/>
</dbReference>
<evidence type="ECO:0000256" key="1">
    <source>
        <dbReference type="ARBA" id="ARBA00022737"/>
    </source>
</evidence>
<comment type="caution">
    <text evidence="5">The sequence shown here is derived from an EMBL/GenBank/DDBJ whole genome shotgun (WGS) entry which is preliminary data.</text>
</comment>
<comment type="similarity">
    <text evidence="3">Belongs to the IFIT family.</text>
</comment>
<evidence type="ECO:0000256" key="4">
    <source>
        <dbReference type="PROSITE-ProRule" id="PRU00339"/>
    </source>
</evidence>
<gene>
    <name evidence="5" type="primary">Ifit5_4</name>
    <name evidence="5" type="ORF">GTO96_0001509</name>
</gene>
<feature type="non-terminal residue" evidence="5">
    <location>
        <position position="476"/>
    </location>
</feature>
<keyword evidence="2 4" id="KW-0802">TPR repeat</keyword>
<dbReference type="PROSITE" id="PS50005">
    <property type="entry name" value="TPR"/>
    <property type="match status" value="1"/>
</dbReference>
<dbReference type="EMBL" id="JAATIS010004040">
    <property type="protein sequence ID" value="KAG2462293.1"/>
    <property type="molecule type" value="Genomic_DNA"/>
</dbReference>
<dbReference type="PANTHER" id="PTHR10271:SF29">
    <property type="entry name" value="INTERFERON-INDUCED PROTEIN WITH TETRATRICOPEPTIDE REPEATS-RELATED"/>
    <property type="match status" value="1"/>
</dbReference>
<evidence type="ECO:0000256" key="2">
    <source>
        <dbReference type="ARBA" id="ARBA00022803"/>
    </source>
</evidence>
<reference evidence="5 6" key="1">
    <citation type="journal article" date="2021" name="Cell">
        <title>Tracing the genetic footprints of vertebrate landing in non-teleost ray-finned fishes.</title>
        <authorList>
            <person name="Bi X."/>
            <person name="Wang K."/>
            <person name="Yang L."/>
            <person name="Pan H."/>
            <person name="Jiang H."/>
            <person name="Wei Q."/>
            <person name="Fang M."/>
            <person name="Yu H."/>
            <person name="Zhu C."/>
            <person name="Cai Y."/>
            <person name="He Y."/>
            <person name="Gan X."/>
            <person name="Zeng H."/>
            <person name="Yu D."/>
            <person name="Zhu Y."/>
            <person name="Jiang H."/>
            <person name="Qiu Q."/>
            <person name="Yang H."/>
            <person name="Zhang Y.E."/>
            <person name="Wang W."/>
            <person name="Zhu M."/>
            <person name="He S."/>
            <person name="Zhang G."/>
        </authorList>
    </citation>
    <scope>NUCLEOTIDE SEQUENCE [LARGE SCALE GENOMIC DNA]</scope>
    <source>
        <strain evidence="5">Bchr_013</strain>
    </source>
</reference>
<feature type="non-terminal residue" evidence="5">
    <location>
        <position position="1"/>
    </location>
</feature>